<evidence type="ECO:0000313" key="2">
    <source>
        <dbReference type="Proteomes" id="UP000218160"/>
    </source>
</evidence>
<evidence type="ECO:0000313" key="1">
    <source>
        <dbReference type="EMBL" id="ATF10250.1"/>
    </source>
</evidence>
<accession>A0A291BB58</accession>
<name>A0A291BB58_9GAMM</name>
<protein>
    <submittedName>
        <fullName evidence="1">Uncharacterized protein</fullName>
    </submittedName>
</protein>
<keyword evidence="2" id="KW-1185">Reference proteome</keyword>
<gene>
    <name evidence="1" type="ORF">BTN50_1829</name>
</gene>
<reference evidence="2" key="1">
    <citation type="submission" date="2017-04" db="EMBL/GenBank/DDBJ databases">
        <title>Genome evolution of the luminous symbionts of deep sea anglerfish.</title>
        <authorList>
            <person name="Hendry T.A."/>
        </authorList>
    </citation>
    <scope>NUCLEOTIDE SEQUENCE [LARGE SCALE GENOMIC DNA]</scope>
</reference>
<dbReference type="KEGG" id="elux:BTN50_1829"/>
<dbReference type="AlphaFoldDB" id="A0A291BB58"/>
<proteinExistence type="predicted"/>
<sequence>MWGLLSELKLGNKASSIVSDYETINSKLTINYQHHTVCEVAEYH</sequence>
<organism evidence="1 2">
    <name type="scientific">Candidatus Enterovibrio altilux</name>
    <dbReference type="NCBI Taxonomy" id="1927128"/>
    <lineage>
        <taxon>Bacteria</taxon>
        <taxon>Pseudomonadati</taxon>
        <taxon>Pseudomonadota</taxon>
        <taxon>Gammaproteobacteria</taxon>
        <taxon>Vibrionales</taxon>
        <taxon>Vibrionaceae</taxon>
        <taxon>Enterovibrio</taxon>
    </lineage>
</organism>
<dbReference type="EMBL" id="CP020663">
    <property type="protein sequence ID" value="ATF10250.1"/>
    <property type="molecule type" value="Genomic_DNA"/>
</dbReference>
<dbReference type="Proteomes" id="UP000218160">
    <property type="component" value="Chromosome 2"/>
</dbReference>